<dbReference type="Gene3D" id="2.40.50.1070">
    <property type="match status" value="1"/>
</dbReference>
<dbReference type="Proteomes" id="UP000245507">
    <property type="component" value="Unassembled WGS sequence"/>
</dbReference>
<evidence type="ECO:0000313" key="6">
    <source>
        <dbReference type="EMBL" id="PWN02424.1"/>
    </source>
</evidence>
<dbReference type="InterPro" id="IPR029063">
    <property type="entry name" value="SAM-dependent_MTases_sf"/>
</dbReference>
<keyword evidence="2 4" id="KW-0808">Transferase</keyword>
<dbReference type="PANTHER" id="PTHR11061:SF30">
    <property type="entry name" value="TRNA (URACIL(54)-C(5))-METHYLTRANSFERASE"/>
    <property type="match status" value="1"/>
</dbReference>
<feature type="binding site" evidence="4">
    <location>
        <position position="310"/>
    </location>
    <ligand>
        <name>S-adenosyl-L-methionine</name>
        <dbReference type="ChEBI" id="CHEBI:59789"/>
    </ligand>
</feature>
<dbReference type="CDD" id="cd02440">
    <property type="entry name" value="AdoMet_MTases"/>
    <property type="match status" value="1"/>
</dbReference>
<dbReference type="GO" id="GO:0070041">
    <property type="term" value="F:rRNA (uridine-C5-)-methyltransferase activity"/>
    <property type="evidence" value="ECO:0007669"/>
    <property type="project" value="TreeGrafter"/>
</dbReference>
<evidence type="ECO:0000256" key="4">
    <source>
        <dbReference type="PROSITE-ProRule" id="PRU01024"/>
    </source>
</evidence>
<dbReference type="PROSITE" id="PS01231">
    <property type="entry name" value="TRMA_2"/>
    <property type="match status" value="1"/>
</dbReference>
<evidence type="ECO:0000256" key="3">
    <source>
        <dbReference type="ARBA" id="ARBA00022691"/>
    </source>
</evidence>
<dbReference type="Gene3D" id="3.40.50.150">
    <property type="entry name" value="Vaccinia Virus protein VP39"/>
    <property type="match status" value="1"/>
</dbReference>
<evidence type="ECO:0000256" key="5">
    <source>
        <dbReference type="PROSITE-ProRule" id="PRU10015"/>
    </source>
</evidence>
<dbReference type="PANTHER" id="PTHR11061">
    <property type="entry name" value="RNA M5U METHYLTRANSFERASE"/>
    <property type="match status" value="1"/>
</dbReference>
<sequence>MECAHYDRFECRSCTWLERPYDAQLAAKDDTTRSLIGAALGDRRAPSWLPPVASAPAGFRTKAKMVVGGTAAAPSLGLWDPERGAVDLRDCALHSAGIVAALPVLAAFVTRAALAPYDVPTRSGELKHVLVTESPDGQLMVRWVLRSTEAATRIRKHLPWLLDALPSLRVVTLNIQPVHAALLEGARELVLTEQASLPMRVNDLTLHLGPRSFFQTNTAVAAALYRTAQDWVAEIAPATVHDLYCGVGGFALHLAAPGRRVTGIEISPDAVAAAERGREDAGLSPDAVRFVAADATSYLLDEPADLVVVNPPRRGLGTELAGRLEESGGRWILYSSCNPQTLARDLEVMRSYAPLRAQVLDMFPQTAHLEVLVLLQRLPVFD</sequence>
<dbReference type="PROSITE" id="PS01230">
    <property type="entry name" value="TRMA_1"/>
    <property type="match status" value="1"/>
</dbReference>
<dbReference type="NCBIfam" id="NF002909">
    <property type="entry name" value="PRK03522.2-1"/>
    <property type="match status" value="1"/>
</dbReference>
<accession>A0A316TJA8</accession>
<dbReference type="Pfam" id="PF05958">
    <property type="entry name" value="tRNA_U5-meth_tr"/>
    <property type="match status" value="2"/>
</dbReference>
<dbReference type="PROSITE" id="PS51687">
    <property type="entry name" value="SAM_MT_RNA_M5U"/>
    <property type="match status" value="1"/>
</dbReference>
<protein>
    <submittedName>
        <fullName evidence="6">23S rRNA (Uracil(747)-C(5))-methyltransferase RlmC</fullName>
    </submittedName>
</protein>
<dbReference type="OrthoDB" id="9804590at2"/>
<dbReference type="InterPro" id="IPR030391">
    <property type="entry name" value="MeTrfase_TrmA_CS"/>
</dbReference>
<dbReference type="GO" id="GO:0070475">
    <property type="term" value="P:rRNA base methylation"/>
    <property type="evidence" value="ECO:0007669"/>
    <property type="project" value="TreeGrafter"/>
</dbReference>
<comment type="similarity">
    <text evidence="4">Belongs to the class I-like SAM-binding methyltransferase superfamily. RNA M5U methyltransferase family.</text>
</comment>
<proteinExistence type="inferred from homology"/>
<comment type="caution">
    <text evidence="6">The sequence shown here is derived from an EMBL/GenBank/DDBJ whole genome shotgun (WGS) entry which is preliminary data.</text>
</comment>
<feature type="active site" evidence="5">
    <location>
        <position position="337"/>
    </location>
</feature>
<dbReference type="AlphaFoldDB" id="A0A316TJA8"/>
<dbReference type="SUPFAM" id="SSF53335">
    <property type="entry name" value="S-adenosyl-L-methionine-dependent methyltransferases"/>
    <property type="match status" value="1"/>
</dbReference>
<dbReference type="InterPro" id="IPR030390">
    <property type="entry name" value="MeTrfase_TrmA_AS"/>
</dbReference>
<dbReference type="EMBL" id="QGDD01000006">
    <property type="protein sequence ID" value="PWN02424.1"/>
    <property type="molecule type" value="Genomic_DNA"/>
</dbReference>
<feature type="binding site" evidence="4">
    <location>
        <position position="244"/>
    </location>
    <ligand>
        <name>S-adenosyl-L-methionine</name>
        <dbReference type="ChEBI" id="CHEBI:59789"/>
    </ligand>
</feature>
<dbReference type="InterPro" id="IPR010280">
    <property type="entry name" value="U5_MeTrfase_fam"/>
</dbReference>
<keyword evidence="1 4" id="KW-0489">Methyltransferase</keyword>
<keyword evidence="7" id="KW-1185">Reference proteome</keyword>
<feature type="binding site" evidence="4">
    <location>
        <position position="215"/>
    </location>
    <ligand>
        <name>S-adenosyl-L-methionine</name>
        <dbReference type="ChEBI" id="CHEBI:59789"/>
    </ligand>
</feature>
<feature type="active site" description="Nucleophile" evidence="4">
    <location>
        <position position="337"/>
    </location>
</feature>
<evidence type="ECO:0000313" key="7">
    <source>
        <dbReference type="Proteomes" id="UP000245507"/>
    </source>
</evidence>
<feature type="binding site" evidence="4">
    <location>
        <position position="265"/>
    </location>
    <ligand>
        <name>S-adenosyl-L-methionine</name>
        <dbReference type="ChEBI" id="CHEBI:59789"/>
    </ligand>
</feature>
<evidence type="ECO:0000256" key="1">
    <source>
        <dbReference type="ARBA" id="ARBA00022603"/>
    </source>
</evidence>
<evidence type="ECO:0000256" key="2">
    <source>
        <dbReference type="ARBA" id="ARBA00022679"/>
    </source>
</evidence>
<gene>
    <name evidence="6" type="ORF">DJ010_14710</name>
</gene>
<reference evidence="6 7" key="1">
    <citation type="submission" date="2018-05" db="EMBL/GenBank/DDBJ databases">
        <title>Nocardioides silvaticus genome.</title>
        <authorList>
            <person name="Li C."/>
            <person name="Wang G."/>
        </authorList>
    </citation>
    <scope>NUCLEOTIDE SEQUENCE [LARGE SCALE GENOMIC DNA]</scope>
    <source>
        <strain evidence="6 7">CCTCC AB 2018079</strain>
    </source>
</reference>
<name>A0A316TJA8_9ACTN</name>
<keyword evidence="3 4" id="KW-0949">S-adenosyl-L-methionine</keyword>
<organism evidence="6 7">
    <name type="scientific">Nocardioides silvaticus</name>
    <dbReference type="NCBI Taxonomy" id="2201891"/>
    <lineage>
        <taxon>Bacteria</taxon>
        <taxon>Bacillati</taxon>
        <taxon>Actinomycetota</taxon>
        <taxon>Actinomycetes</taxon>
        <taxon>Propionibacteriales</taxon>
        <taxon>Nocardioidaceae</taxon>
        <taxon>Nocardioides</taxon>
    </lineage>
</organism>